<reference evidence="1 2" key="1">
    <citation type="submission" date="2018-09" db="EMBL/GenBank/DDBJ databases">
        <title>Genomic investigation of the strawberry pathogen Phytophthora fragariae indicates pathogenicity is determined by transcriptional variation in three key races.</title>
        <authorList>
            <person name="Adams T.M."/>
            <person name="Armitage A.D."/>
            <person name="Sobczyk M.K."/>
            <person name="Bates H.J."/>
            <person name="Dunwell J.M."/>
            <person name="Nellist C.F."/>
            <person name="Harrison R.J."/>
        </authorList>
    </citation>
    <scope>NUCLEOTIDE SEQUENCE [LARGE SCALE GENOMIC DNA]</scope>
    <source>
        <strain evidence="1 2">NOV-77</strain>
    </source>
</reference>
<dbReference type="Proteomes" id="UP000486351">
    <property type="component" value="Unassembled WGS sequence"/>
</dbReference>
<comment type="caution">
    <text evidence="1">The sequence shown here is derived from an EMBL/GenBank/DDBJ whole genome shotgun (WGS) entry which is preliminary data.</text>
</comment>
<dbReference type="AlphaFoldDB" id="A0A6G0SAA9"/>
<dbReference type="EMBL" id="QXFY01000196">
    <property type="protein sequence ID" value="KAE9352680.1"/>
    <property type="molecule type" value="Genomic_DNA"/>
</dbReference>
<evidence type="ECO:0000313" key="2">
    <source>
        <dbReference type="Proteomes" id="UP000486351"/>
    </source>
</evidence>
<sequence length="123" mass="13427">MKRFNSVTKKLQCDDIDLADVCLLIDSVITDYSSTLDQLKPTISRRRVGVEVVETDGVRHGTATREGLTGAVLGGEVRGIVAVTSVLRYRGCGVQPVHHAFDGFEVPVDQSMFEELLVAPAPW</sequence>
<organism evidence="1 2">
    <name type="scientific">Phytophthora fragariae</name>
    <dbReference type="NCBI Taxonomy" id="53985"/>
    <lineage>
        <taxon>Eukaryota</taxon>
        <taxon>Sar</taxon>
        <taxon>Stramenopiles</taxon>
        <taxon>Oomycota</taxon>
        <taxon>Peronosporomycetes</taxon>
        <taxon>Peronosporales</taxon>
        <taxon>Peronosporaceae</taxon>
        <taxon>Phytophthora</taxon>
    </lineage>
</organism>
<proteinExistence type="predicted"/>
<gene>
    <name evidence="1" type="ORF">PF008_g5354</name>
</gene>
<protein>
    <submittedName>
        <fullName evidence="1">Uncharacterized protein</fullName>
    </submittedName>
</protein>
<name>A0A6G0SAA9_9STRA</name>
<evidence type="ECO:0000313" key="1">
    <source>
        <dbReference type="EMBL" id="KAE9352680.1"/>
    </source>
</evidence>
<accession>A0A6G0SAA9</accession>